<dbReference type="Proteomes" id="UP000000581">
    <property type="component" value="Chromosome"/>
</dbReference>
<evidence type="ECO:0000313" key="2">
    <source>
        <dbReference type="Proteomes" id="UP000000581"/>
    </source>
</evidence>
<gene>
    <name evidence="1" type="ordered locus">LJ_0297</name>
</gene>
<evidence type="ECO:0000313" key="1">
    <source>
        <dbReference type="EMBL" id="AAS08283.1"/>
    </source>
</evidence>
<dbReference type="PATRIC" id="fig|257314.6.peg.312"/>
<reference evidence="1 2" key="1">
    <citation type="journal article" date="2004" name="Proc. Natl. Acad. Sci. U.S.A.">
        <title>The genome sequence of the probiotic intestinal bacterium Lactobacillus johnsonii NCC 533.</title>
        <authorList>
            <person name="Pridmore R.D."/>
            <person name="Berger B."/>
            <person name="Desiere F."/>
            <person name="Vilanova D."/>
            <person name="Barretto C."/>
            <person name="Pittet A.-C."/>
            <person name="Zwahlen M.-C."/>
            <person name="Rouvet M."/>
            <person name="Altermann E."/>
            <person name="Barrangou R."/>
            <person name="Mollet B."/>
            <person name="Mercenier A."/>
            <person name="Klaenhammer T."/>
            <person name="Arigoni F."/>
            <person name="Schell M.A."/>
        </authorList>
    </citation>
    <scope>NUCLEOTIDE SEQUENCE [LARGE SCALE GENOMIC DNA]</scope>
    <source>
        <strain evidence="2">CNCM I-1225 / La1 / NCC 533</strain>
    </source>
</reference>
<proteinExistence type="predicted"/>
<accession>Q65PV6</accession>
<dbReference type="KEGG" id="ljo:LJ_0297"/>
<dbReference type="HOGENOM" id="CLU_2035099_0_0_9"/>
<protein>
    <submittedName>
        <fullName evidence="1">Lj965 prophage protein</fullName>
    </submittedName>
</protein>
<organism evidence="1 2">
    <name type="scientific">Lactobacillus johnsonii (strain CNCM I-12250 / La1 / NCC 533)</name>
    <dbReference type="NCBI Taxonomy" id="257314"/>
    <lineage>
        <taxon>Bacteria</taxon>
        <taxon>Bacillati</taxon>
        <taxon>Bacillota</taxon>
        <taxon>Bacilli</taxon>
        <taxon>Lactobacillales</taxon>
        <taxon>Lactobacillaceae</taxon>
        <taxon>Lactobacillus</taxon>
    </lineage>
</organism>
<dbReference type="AlphaFoldDB" id="Q65PV6"/>
<dbReference type="RefSeq" id="WP_011161483.1">
    <property type="nucleotide sequence ID" value="NC_005362.1"/>
</dbReference>
<sequence length="121" mass="14343">MKEFDPRDLWKLQEVNGMVLRDIHGIDVAIGKGFEYKNIKAFIEVYTTEYGVKDFMEKMGFENSEDFTKYYFKEFPDECDWYDACYWAFNGIYADDLALKGYEEEAYLDAEDAKRDRLAGK</sequence>
<dbReference type="EMBL" id="AE017198">
    <property type="protein sequence ID" value="AAS08283.1"/>
    <property type="molecule type" value="Genomic_DNA"/>
</dbReference>
<name>Q65PV6_LACJO</name>